<dbReference type="AlphaFoldDB" id="A0A0V1JS02"/>
<name>A0A0V1JS02_TRIPS</name>
<dbReference type="Proteomes" id="UP000054826">
    <property type="component" value="Unassembled WGS sequence"/>
</dbReference>
<evidence type="ECO:0000313" key="3">
    <source>
        <dbReference type="Proteomes" id="UP000054826"/>
    </source>
</evidence>
<accession>A0A0V1JS02</accession>
<dbReference type="EMBL" id="JYDV01000055">
    <property type="protein sequence ID" value="KRZ37716.1"/>
    <property type="molecule type" value="Genomic_DNA"/>
</dbReference>
<keyword evidence="1" id="KW-1133">Transmembrane helix</keyword>
<feature type="transmembrane region" description="Helical" evidence="1">
    <location>
        <begin position="70"/>
        <end position="95"/>
    </location>
</feature>
<evidence type="ECO:0000313" key="2">
    <source>
        <dbReference type="EMBL" id="KRZ37716.1"/>
    </source>
</evidence>
<sequence length="322" mass="35634">MGVLQQLLQSGYFYTARLLWSAAITSLASIFGVAIGVYMILLAPFITAIELDFLIKKIPICQEGNVGERFGKIIFSLVGFKRGVVYIVTALPTFIPGFTGIFPAIAGMFLLILGIAYAMQRWIPVEEFEQVNPATATGGTAAQMANLNDNLYLSDVSSLVKIMGSQRMNDVCKIDIARNVKRNRVEECGIGFLKNKLDRSSENSIPALKREQSIRLLRSLCASELSKFALFLLTFSKDIDVIHEDALTCLLDGSEVLIKNRMEDIIQAARSRMNGSEEVCLKCAVVKHQKSPCEETNTKVEDSQSESIKCRVTLDDVFLALQ</sequence>
<evidence type="ECO:0000256" key="1">
    <source>
        <dbReference type="SAM" id="Phobius"/>
    </source>
</evidence>
<proteinExistence type="predicted"/>
<keyword evidence="1" id="KW-0472">Membrane</keyword>
<reference evidence="2 3" key="1">
    <citation type="submission" date="2015-01" db="EMBL/GenBank/DDBJ databases">
        <title>Evolution of Trichinella species and genotypes.</title>
        <authorList>
            <person name="Korhonen P.K."/>
            <person name="Edoardo P."/>
            <person name="Giuseppe L.R."/>
            <person name="Gasser R.B."/>
        </authorList>
    </citation>
    <scope>NUCLEOTIDE SEQUENCE [LARGE SCALE GENOMIC DNA]</scope>
    <source>
        <strain evidence="2">ISS176</strain>
    </source>
</reference>
<comment type="caution">
    <text evidence="2">The sequence shown here is derived from an EMBL/GenBank/DDBJ whole genome shotgun (WGS) entry which is preliminary data.</text>
</comment>
<protein>
    <submittedName>
        <fullName evidence="2">Uncharacterized protein</fullName>
    </submittedName>
</protein>
<feature type="transmembrane region" description="Helical" evidence="1">
    <location>
        <begin position="20"/>
        <end position="49"/>
    </location>
</feature>
<organism evidence="2 3">
    <name type="scientific">Trichinella pseudospiralis</name>
    <name type="common">Parasitic roundworm</name>
    <dbReference type="NCBI Taxonomy" id="6337"/>
    <lineage>
        <taxon>Eukaryota</taxon>
        <taxon>Metazoa</taxon>
        <taxon>Ecdysozoa</taxon>
        <taxon>Nematoda</taxon>
        <taxon>Enoplea</taxon>
        <taxon>Dorylaimia</taxon>
        <taxon>Trichinellida</taxon>
        <taxon>Trichinellidae</taxon>
        <taxon>Trichinella</taxon>
    </lineage>
</organism>
<gene>
    <name evidence="2" type="ORF">T4C_1600</name>
</gene>
<keyword evidence="1" id="KW-0812">Transmembrane</keyword>